<evidence type="ECO:0000313" key="3">
    <source>
        <dbReference type="Proteomes" id="UP000000238"/>
    </source>
</evidence>
<dbReference type="Pfam" id="PF09937">
    <property type="entry name" value="DUF2169"/>
    <property type="match status" value="1"/>
</dbReference>
<dbReference type="EMBL" id="CP000155">
    <property type="protein sequence ID" value="ABC32359.1"/>
    <property type="molecule type" value="Genomic_DNA"/>
</dbReference>
<evidence type="ECO:0000313" key="2">
    <source>
        <dbReference type="EMBL" id="ABC32359.1"/>
    </source>
</evidence>
<dbReference type="Proteomes" id="UP000000238">
    <property type="component" value="Chromosome"/>
</dbReference>
<keyword evidence="3" id="KW-1185">Reference proteome</keyword>
<dbReference type="HOGENOM" id="CLU_045796_0_0_6"/>
<proteinExistence type="predicted"/>
<sequence length="338" mass="38046">MLRLFNQTPMKAQLDVARDETGRDVILLVAKASFTLDEHPRFHEKQAPILVQNEFWDEPETSSLKYPADNHLPQPGMSCILVGSAWSPQNKPTTQLQVCVEVGEMLQHLTVFGDRVWTESGPSSPAHFETMPLTYENAFGGSHRLSQNSDPGQNSILFHLGNPLGKGFRGKRTDKEMIGQPLPNIEAPDSLIKALKDMPEPVGVAAISPTWEPRVKLAGTYDESWNQTRAPFLPEDFDSRFFVCGPQSLYRHDQFYHGGEAIHLKHVHPERPTIHSKVPHCAVTAMIEFAGARHVVELRNETLILEPELNRQQIVMRGVFPCERKVLSVKSVILRLGR</sequence>
<dbReference type="KEGG" id="hch:HCH_05704"/>
<gene>
    <name evidence="2" type="ordered locus">HCH_05704</name>
</gene>
<protein>
    <submittedName>
        <fullName evidence="2">Uncharacterized protein conserved in bacteria</fullName>
    </submittedName>
</protein>
<accession>Q2SAG5</accession>
<organism evidence="2 3">
    <name type="scientific">Hahella chejuensis (strain KCTC 2396)</name>
    <dbReference type="NCBI Taxonomy" id="349521"/>
    <lineage>
        <taxon>Bacteria</taxon>
        <taxon>Pseudomonadati</taxon>
        <taxon>Pseudomonadota</taxon>
        <taxon>Gammaproteobacteria</taxon>
        <taxon>Oceanospirillales</taxon>
        <taxon>Hahellaceae</taxon>
        <taxon>Hahella</taxon>
    </lineage>
</organism>
<dbReference type="AlphaFoldDB" id="Q2SAG5"/>
<dbReference type="OrthoDB" id="5290767at2"/>
<dbReference type="InterPro" id="IPR018683">
    <property type="entry name" value="DUF2169"/>
</dbReference>
<reference evidence="2 3" key="1">
    <citation type="journal article" date="2005" name="Nucleic Acids Res.">
        <title>Genomic blueprint of Hahella chejuensis, a marine microbe producing an algicidal agent.</title>
        <authorList>
            <person name="Jeong H."/>
            <person name="Yim J.H."/>
            <person name="Lee C."/>
            <person name="Choi S.-H."/>
            <person name="Park Y.K."/>
            <person name="Yoon S.H."/>
            <person name="Hur C.-G."/>
            <person name="Kang H.-Y."/>
            <person name="Kim D."/>
            <person name="Lee H.H."/>
            <person name="Park K.H."/>
            <person name="Park S.-H."/>
            <person name="Park H.-S."/>
            <person name="Lee H.K."/>
            <person name="Oh T.K."/>
            <person name="Kim J.F."/>
        </authorList>
    </citation>
    <scope>NUCLEOTIDE SEQUENCE [LARGE SCALE GENOMIC DNA]</scope>
    <source>
        <strain evidence="2 3">KCTC 2396</strain>
    </source>
</reference>
<feature type="domain" description="DUF2169" evidence="1">
    <location>
        <begin position="22"/>
        <end position="317"/>
    </location>
</feature>
<dbReference type="eggNOG" id="COG5351">
    <property type="taxonomic scope" value="Bacteria"/>
</dbReference>
<dbReference type="STRING" id="349521.HCH_05704"/>
<name>Q2SAG5_HAHCH</name>
<evidence type="ECO:0000259" key="1">
    <source>
        <dbReference type="Pfam" id="PF09937"/>
    </source>
</evidence>